<dbReference type="HOGENOM" id="CLU_2923023_0_0_1"/>
<reference evidence="2 3" key="1">
    <citation type="journal article" date="2008" name="Nature">
        <title>The genome of Laccaria bicolor provides insights into mycorrhizal symbiosis.</title>
        <authorList>
            <person name="Martin F."/>
            <person name="Aerts A."/>
            <person name="Ahren D."/>
            <person name="Brun A."/>
            <person name="Danchin E.G.J."/>
            <person name="Duchaussoy F."/>
            <person name="Gibon J."/>
            <person name="Kohler A."/>
            <person name="Lindquist E."/>
            <person name="Pereda V."/>
            <person name="Salamov A."/>
            <person name="Shapiro H.J."/>
            <person name="Wuyts J."/>
            <person name="Blaudez D."/>
            <person name="Buee M."/>
            <person name="Brokstein P."/>
            <person name="Canbaeck B."/>
            <person name="Cohen D."/>
            <person name="Courty P.E."/>
            <person name="Coutinho P.M."/>
            <person name="Delaruelle C."/>
            <person name="Detter J.C."/>
            <person name="Deveau A."/>
            <person name="DiFazio S."/>
            <person name="Duplessis S."/>
            <person name="Fraissinet-Tachet L."/>
            <person name="Lucic E."/>
            <person name="Frey-Klett P."/>
            <person name="Fourrey C."/>
            <person name="Feussner I."/>
            <person name="Gay G."/>
            <person name="Grimwood J."/>
            <person name="Hoegger P.J."/>
            <person name="Jain P."/>
            <person name="Kilaru S."/>
            <person name="Labbe J."/>
            <person name="Lin Y.C."/>
            <person name="Legue V."/>
            <person name="Le Tacon F."/>
            <person name="Marmeisse R."/>
            <person name="Melayah D."/>
            <person name="Montanini B."/>
            <person name="Muratet M."/>
            <person name="Nehls U."/>
            <person name="Niculita-Hirzel H."/>
            <person name="Oudot-Le Secq M.P."/>
            <person name="Peter M."/>
            <person name="Quesneville H."/>
            <person name="Rajashekar B."/>
            <person name="Reich M."/>
            <person name="Rouhier N."/>
            <person name="Schmutz J."/>
            <person name="Yin T."/>
            <person name="Chalot M."/>
            <person name="Henrissat B."/>
            <person name="Kuees U."/>
            <person name="Lucas S."/>
            <person name="Van de Peer Y."/>
            <person name="Podila G.K."/>
            <person name="Polle A."/>
            <person name="Pukkila P.J."/>
            <person name="Richardson P.M."/>
            <person name="Rouze P."/>
            <person name="Sanders I.R."/>
            <person name="Stajich J.E."/>
            <person name="Tunlid A."/>
            <person name="Tuskan G."/>
            <person name="Grigoriev I.V."/>
        </authorList>
    </citation>
    <scope>NUCLEOTIDE SEQUENCE [LARGE SCALE GENOMIC DNA]</scope>
    <source>
        <strain evidence="3">S238N-H82 / ATCC MYA-4686</strain>
    </source>
</reference>
<evidence type="ECO:0000313" key="2">
    <source>
        <dbReference type="EMBL" id="EDR07212.1"/>
    </source>
</evidence>
<dbReference type="KEGG" id="lbc:LACBIDRAFT_298863"/>
<dbReference type="AlphaFoldDB" id="B0DE69"/>
<dbReference type="RefSeq" id="XP_001883926.1">
    <property type="nucleotide sequence ID" value="XM_001883891.1"/>
</dbReference>
<proteinExistence type="predicted"/>
<dbReference type="GeneID" id="6077821"/>
<protein>
    <submittedName>
        <fullName evidence="2">Predicted protein</fullName>
    </submittedName>
</protein>
<evidence type="ECO:0000313" key="1">
    <source>
        <dbReference type="EMBL" id="EDR05368.1"/>
    </source>
</evidence>
<dbReference type="RefSeq" id="XP_001882143.1">
    <property type="nucleotide sequence ID" value="XM_001882108.1"/>
</dbReference>
<dbReference type="EMBL" id="DS547105">
    <property type="protein sequence ID" value="EDR07212.1"/>
    <property type="molecule type" value="Genomic_DNA"/>
</dbReference>
<sequence>MWNQAKAPTLRNWFLVGSYLRKCAWATDTELQVSTDEIICESYQDKKGNQQNENTMELVAC</sequence>
<accession>B0DE69</accession>
<gene>
    <name evidence="2" type="ORF">LACBIDRAFT_298863</name>
    <name evidence="1" type="ORF">LACBIDRAFT_303295</name>
</gene>
<dbReference type="OrthoDB" id="443634at2759"/>
<dbReference type="KEGG" id="lbc:LACBIDRAFT_303295"/>
<name>B0DE69_LACBS</name>
<dbReference type="GeneID" id="6079594"/>
<evidence type="ECO:0000313" key="3">
    <source>
        <dbReference type="Proteomes" id="UP000001194"/>
    </source>
</evidence>
<organism evidence="3">
    <name type="scientific">Laccaria bicolor (strain S238N-H82 / ATCC MYA-4686)</name>
    <name type="common">Bicoloured deceiver</name>
    <name type="synonym">Laccaria laccata var. bicolor</name>
    <dbReference type="NCBI Taxonomy" id="486041"/>
    <lineage>
        <taxon>Eukaryota</taxon>
        <taxon>Fungi</taxon>
        <taxon>Dikarya</taxon>
        <taxon>Basidiomycota</taxon>
        <taxon>Agaricomycotina</taxon>
        <taxon>Agaricomycetes</taxon>
        <taxon>Agaricomycetidae</taxon>
        <taxon>Agaricales</taxon>
        <taxon>Agaricineae</taxon>
        <taxon>Hydnangiaceae</taxon>
        <taxon>Laccaria</taxon>
    </lineage>
</organism>
<dbReference type="InParanoid" id="B0DE69"/>
<dbReference type="Proteomes" id="UP000001194">
    <property type="component" value="Unassembled WGS sequence"/>
</dbReference>
<keyword evidence="3" id="KW-1185">Reference proteome</keyword>
<dbReference type="EMBL" id="DS547113">
    <property type="protein sequence ID" value="EDR05368.1"/>
    <property type="molecule type" value="Genomic_DNA"/>
</dbReference>